<sequence>VRLISAERCKCSALLLDVIKTDRELNAWNNVFIIYSARKIFLRTFLQDLVKIRCLARTQYLPPENFGSGAPFSVS</sequence>
<reference evidence="1" key="1">
    <citation type="submission" date="2020-08" db="EMBL/GenBank/DDBJ databases">
        <title>Multicomponent nature underlies the extraordinary mechanical properties of spider dragline silk.</title>
        <authorList>
            <person name="Kono N."/>
            <person name="Nakamura H."/>
            <person name="Mori M."/>
            <person name="Yoshida Y."/>
            <person name="Ohtoshi R."/>
            <person name="Malay A.D."/>
            <person name="Moran D.A.P."/>
            <person name="Tomita M."/>
            <person name="Numata K."/>
            <person name="Arakawa K."/>
        </authorList>
    </citation>
    <scope>NUCLEOTIDE SEQUENCE</scope>
</reference>
<dbReference type="EMBL" id="BMAW01056242">
    <property type="protein sequence ID" value="GFT04876.1"/>
    <property type="molecule type" value="Genomic_DNA"/>
</dbReference>
<keyword evidence="2" id="KW-1185">Reference proteome</keyword>
<dbReference type="AlphaFoldDB" id="A0A8X6NBZ9"/>
<dbReference type="Proteomes" id="UP000887013">
    <property type="component" value="Unassembled WGS sequence"/>
</dbReference>
<proteinExistence type="predicted"/>
<protein>
    <submittedName>
        <fullName evidence="1">Uncharacterized protein</fullName>
    </submittedName>
</protein>
<accession>A0A8X6NBZ9</accession>
<evidence type="ECO:0000313" key="1">
    <source>
        <dbReference type="EMBL" id="GFT04876.1"/>
    </source>
</evidence>
<name>A0A8X6NBZ9_NEPPI</name>
<organism evidence="1 2">
    <name type="scientific">Nephila pilipes</name>
    <name type="common">Giant wood spider</name>
    <name type="synonym">Nephila maculata</name>
    <dbReference type="NCBI Taxonomy" id="299642"/>
    <lineage>
        <taxon>Eukaryota</taxon>
        <taxon>Metazoa</taxon>
        <taxon>Ecdysozoa</taxon>
        <taxon>Arthropoda</taxon>
        <taxon>Chelicerata</taxon>
        <taxon>Arachnida</taxon>
        <taxon>Araneae</taxon>
        <taxon>Araneomorphae</taxon>
        <taxon>Entelegynae</taxon>
        <taxon>Araneoidea</taxon>
        <taxon>Nephilidae</taxon>
        <taxon>Nephila</taxon>
    </lineage>
</organism>
<comment type="caution">
    <text evidence="1">The sequence shown here is derived from an EMBL/GenBank/DDBJ whole genome shotgun (WGS) entry which is preliminary data.</text>
</comment>
<evidence type="ECO:0000313" key="2">
    <source>
        <dbReference type="Proteomes" id="UP000887013"/>
    </source>
</evidence>
<gene>
    <name evidence="1" type="ORF">NPIL_651361</name>
</gene>
<feature type="non-terminal residue" evidence="1">
    <location>
        <position position="1"/>
    </location>
</feature>